<protein>
    <submittedName>
        <fullName evidence="3">Uncharacterized protein</fullName>
    </submittedName>
</protein>
<reference evidence="2 4" key="1">
    <citation type="submission" date="2016-09" db="EMBL/GenBank/DDBJ databases">
        <authorList>
            <consortium name="Pathogen Informatics"/>
            <person name="Sun Q."/>
            <person name="Inoue M."/>
        </authorList>
    </citation>
    <scope>NUCLEOTIDE SEQUENCE [LARGE SCALE GENOMIC DNA]</scope>
    <source>
        <strain evidence="2 4">82C</strain>
    </source>
</reference>
<proteinExistence type="predicted"/>
<gene>
    <name evidence="3" type="ORF">SAMEA2297795_00553</name>
    <name evidence="2" type="ORF">SAMEA2297796_00072</name>
</gene>
<feature type="transmembrane region" description="Helical" evidence="1">
    <location>
        <begin position="15"/>
        <end position="34"/>
    </location>
</feature>
<accession>A0A1D4I524</accession>
<evidence type="ECO:0000313" key="3">
    <source>
        <dbReference type="EMBL" id="SCS44523.1"/>
    </source>
</evidence>
<name>A0A1D4I524_9STAP</name>
<dbReference type="EMBL" id="FMPI01000001">
    <property type="protein sequence ID" value="SCS21376.1"/>
    <property type="molecule type" value="Genomic_DNA"/>
</dbReference>
<keyword evidence="1" id="KW-0472">Membrane</keyword>
<dbReference type="EMBL" id="FMPG01000001">
    <property type="protein sequence ID" value="SCS44523.1"/>
    <property type="molecule type" value="Genomic_DNA"/>
</dbReference>
<organism evidence="3 5">
    <name type="scientific">Staphylococcus caeli</name>
    <dbReference type="NCBI Taxonomy" id="2201815"/>
    <lineage>
        <taxon>Bacteria</taxon>
        <taxon>Bacillati</taxon>
        <taxon>Bacillota</taxon>
        <taxon>Bacilli</taxon>
        <taxon>Bacillales</taxon>
        <taxon>Staphylococcaceae</taxon>
        <taxon>Staphylococcus</taxon>
    </lineage>
</organism>
<evidence type="ECO:0000313" key="4">
    <source>
        <dbReference type="Proteomes" id="UP000095412"/>
    </source>
</evidence>
<evidence type="ECO:0000313" key="5">
    <source>
        <dbReference type="Proteomes" id="UP000095768"/>
    </source>
</evidence>
<dbReference type="Proteomes" id="UP000095768">
    <property type="component" value="Unassembled WGS sequence"/>
</dbReference>
<feature type="transmembrane region" description="Helical" evidence="1">
    <location>
        <begin position="41"/>
        <end position="60"/>
    </location>
</feature>
<keyword evidence="1" id="KW-0812">Transmembrane</keyword>
<dbReference type="AlphaFoldDB" id="A0A1D4I524"/>
<sequence length="64" mass="7737">MNNEMKDAIFWKPGFIPVYFIVALLHFLFFYFYIRTDNYSIYLWTIFLIALGIASINYNANRKN</sequence>
<evidence type="ECO:0000313" key="2">
    <source>
        <dbReference type="EMBL" id="SCS21376.1"/>
    </source>
</evidence>
<dbReference type="Proteomes" id="UP000095412">
    <property type="component" value="Unassembled WGS sequence"/>
</dbReference>
<keyword evidence="1" id="KW-1133">Transmembrane helix</keyword>
<evidence type="ECO:0000256" key="1">
    <source>
        <dbReference type="SAM" id="Phobius"/>
    </source>
</evidence>
<keyword evidence="4" id="KW-1185">Reference proteome</keyword>
<reference evidence="3 5" key="2">
    <citation type="submission" date="2016-09" db="EMBL/GenBank/DDBJ databases">
        <authorList>
            <consortium name="Pathogen Informatics"/>
        </authorList>
    </citation>
    <scope>NUCLEOTIDE SEQUENCE [LARGE SCALE GENOMIC DNA]</scope>
    <source>
        <strain evidence="3 5">82B</strain>
    </source>
</reference>